<evidence type="ECO:0000259" key="7">
    <source>
        <dbReference type="Pfam" id="PF00482"/>
    </source>
</evidence>
<accession>A0A1P8U7V4</accession>
<feature type="transmembrane region" description="Helical" evidence="6">
    <location>
        <begin position="274"/>
        <end position="300"/>
    </location>
</feature>
<dbReference type="EMBL" id="CP018762">
    <property type="protein sequence ID" value="APZ34187.1"/>
    <property type="molecule type" value="Genomic_DNA"/>
</dbReference>
<organism evidence="8 9">
    <name type="scientific">Microbacterium aurum</name>
    <dbReference type="NCBI Taxonomy" id="36805"/>
    <lineage>
        <taxon>Bacteria</taxon>
        <taxon>Bacillati</taxon>
        <taxon>Actinomycetota</taxon>
        <taxon>Actinomycetes</taxon>
        <taxon>Micrococcales</taxon>
        <taxon>Microbacteriaceae</taxon>
        <taxon>Microbacterium</taxon>
    </lineage>
</organism>
<dbReference type="PANTHER" id="PTHR35007">
    <property type="entry name" value="INTEGRAL MEMBRANE PROTEIN-RELATED"/>
    <property type="match status" value="1"/>
</dbReference>
<evidence type="ECO:0000313" key="8">
    <source>
        <dbReference type="EMBL" id="APZ34187.1"/>
    </source>
</evidence>
<evidence type="ECO:0000256" key="2">
    <source>
        <dbReference type="ARBA" id="ARBA00022475"/>
    </source>
</evidence>
<dbReference type="RefSeq" id="WP_076690501.1">
    <property type="nucleotide sequence ID" value="NZ_CP018762.1"/>
</dbReference>
<dbReference type="PANTHER" id="PTHR35007:SF2">
    <property type="entry name" value="PILUS ASSEMBLE PROTEIN"/>
    <property type="match status" value="1"/>
</dbReference>
<protein>
    <submittedName>
        <fullName evidence="8">Type II secretion protein F</fullName>
    </submittedName>
</protein>
<dbReference type="InterPro" id="IPR018076">
    <property type="entry name" value="T2SS_GspF_dom"/>
</dbReference>
<evidence type="ECO:0000256" key="1">
    <source>
        <dbReference type="ARBA" id="ARBA00004651"/>
    </source>
</evidence>
<evidence type="ECO:0000256" key="4">
    <source>
        <dbReference type="ARBA" id="ARBA00022989"/>
    </source>
</evidence>
<evidence type="ECO:0000256" key="6">
    <source>
        <dbReference type="SAM" id="Phobius"/>
    </source>
</evidence>
<evidence type="ECO:0000256" key="5">
    <source>
        <dbReference type="ARBA" id="ARBA00023136"/>
    </source>
</evidence>
<dbReference type="AlphaFoldDB" id="A0A1P8U7V4"/>
<dbReference type="OrthoDB" id="5185234at2"/>
<proteinExistence type="predicted"/>
<evidence type="ECO:0000313" key="9">
    <source>
        <dbReference type="Proteomes" id="UP000187185"/>
    </source>
</evidence>
<evidence type="ECO:0000256" key="3">
    <source>
        <dbReference type="ARBA" id="ARBA00022692"/>
    </source>
</evidence>
<keyword evidence="9" id="KW-1185">Reference proteome</keyword>
<reference evidence="8 9" key="1">
    <citation type="submission" date="2016-12" db="EMBL/GenBank/DDBJ databases">
        <title>Complete genome sequence of Microbacterium aurum KACC 15219.</title>
        <authorList>
            <person name="Jung Y."/>
            <person name="Shin J.-H."/>
            <person name="Lee Y.-J."/>
            <person name="Yi H."/>
            <person name="Bahn Y.-S."/>
            <person name="Kim J.F."/>
            <person name="Lee D.-W."/>
        </authorList>
    </citation>
    <scope>NUCLEOTIDE SEQUENCE [LARGE SCALE GENOMIC DNA]</scope>
    <source>
        <strain evidence="8 9">KACC 15219</strain>
    </source>
</reference>
<comment type="subcellular location">
    <subcellularLocation>
        <location evidence="1">Cell membrane</location>
        <topology evidence="1">Multi-pass membrane protein</topology>
    </subcellularLocation>
</comment>
<gene>
    <name evidence="8" type="ORF">BOH66_07975</name>
</gene>
<dbReference type="KEGG" id="maur:BOH66_07975"/>
<dbReference type="GO" id="GO:0005886">
    <property type="term" value="C:plasma membrane"/>
    <property type="evidence" value="ECO:0007669"/>
    <property type="project" value="UniProtKB-SubCell"/>
</dbReference>
<keyword evidence="2" id="KW-1003">Cell membrane</keyword>
<sequence>MNLVSLAACAVVLGTAFAAGVLLAAVRVPRWSAPTLSRRIAPYLRDIADPRGLTPLAPTPVFGTWRALRDRIAAGWGGGEALARRLRQAGWAPDVVAFRATQLAWGVGGLAAGGVLAVAFTLAGRGGPVLALLPPLLAVAGLVGWDHRLSRAARRRTARVEEELPTVLEFLSLCLAAGEGLRDALRRVGDVGSGELTAELRGAVLASGTGSSLPDALLAVAKALDVPALSRAIEHLVAAMDRGAPLAHVLQDQAVDAREDAKRALIEAAGRKEILMLLPLVFLILPLSVLFAVFPGIVMLRLGLG</sequence>
<dbReference type="Pfam" id="PF00482">
    <property type="entry name" value="T2SSF"/>
    <property type="match status" value="1"/>
</dbReference>
<dbReference type="Proteomes" id="UP000187185">
    <property type="component" value="Chromosome"/>
</dbReference>
<keyword evidence="4 6" id="KW-1133">Transmembrane helix</keyword>
<feature type="transmembrane region" description="Helical" evidence="6">
    <location>
        <begin position="103"/>
        <end position="123"/>
    </location>
</feature>
<feature type="domain" description="Type II secretion system protein GspF" evidence="7">
    <location>
        <begin position="168"/>
        <end position="292"/>
    </location>
</feature>
<keyword evidence="5 6" id="KW-0472">Membrane</keyword>
<dbReference type="STRING" id="36805.BOH66_07975"/>
<keyword evidence="3 6" id="KW-0812">Transmembrane</keyword>
<name>A0A1P8U7V4_9MICO</name>